<dbReference type="OrthoDB" id="9807329at2"/>
<dbReference type="InterPro" id="IPR027478">
    <property type="entry name" value="LdcA_N"/>
</dbReference>
<reference evidence="9 10" key="1">
    <citation type="submission" date="2016-10" db="EMBL/GenBank/DDBJ databases">
        <authorList>
            <person name="de Groot N.N."/>
        </authorList>
    </citation>
    <scope>NUCLEOTIDE SEQUENCE [LARGE SCALE GENOMIC DNA]</scope>
    <source>
        <strain evidence="9 10">DSM 14045</strain>
    </source>
</reference>
<evidence type="ECO:0000313" key="10">
    <source>
        <dbReference type="Proteomes" id="UP000183918"/>
    </source>
</evidence>
<dbReference type="Pfam" id="PF02016">
    <property type="entry name" value="Peptidase_S66"/>
    <property type="match status" value="1"/>
</dbReference>
<dbReference type="InterPro" id="IPR029062">
    <property type="entry name" value="Class_I_gatase-like"/>
</dbReference>
<keyword evidence="10" id="KW-1185">Reference proteome</keyword>
<dbReference type="CDD" id="cd07062">
    <property type="entry name" value="Peptidase_S66_mccF_like"/>
    <property type="match status" value="1"/>
</dbReference>
<sequence>MRYPQSLKEKNTIGFVSPSFSCAIEPYKTAFKNAQKNFVEMGYGLDLGYNCYINKGIGICNTPQECAKELQEMYLSAKNNVLISCGGGELMCEILPYIDFEKLKKAQPKWFMGYSDNTNFTFLSTTILDTAAIYGPCAASFGMNPWHKSIKDSLDILSGKINKVEGYDGWEIESFKTEENPLEPYNITEKENYVYYPTDLKENGVSFSGRLLGGCMDCLSMLAGTRFDKVKEFNEKYKEDGVVWFLEACDLNVMSIRRVLWQLRENRWFENTKGFLIGRPMHFNEPDFGIDQYQAVIAALKEFKVPIIMDLDIGHLSPMMPLISGANARIIAKGNNISIEYLYN</sequence>
<name>A0A1H3J4C2_9FIRM</name>
<feature type="domain" description="LD-carboxypeptidase C-terminal" evidence="8">
    <location>
        <begin position="208"/>
        <end position="330"/>
    </location>
</feature>
<keyword evidence="5" id="KW-0720">Serine protease</keyword>
<dbReference type="InterPro" id="IPR040449">
    <property type="entry name" value="Peptidase_S66_N"/>
</dbReference>
<evidence type="ECO:0000256" key="1">
    <source>
        <dbReference type="ARBA" id="ARBA00010233"/>
    </source>
</evidence>
<evidence type="ECO:0000256" key="6">
    <source>
        <dbReference type="PIRSR" id="PIRSR028757-1"/>
    </source>
</evidence>
<dbReference type="InterPro" id="IPR040921">
    <property type="entry name" value="Peptidase_S66C"/>
</dbReference>
<dbReference type="Gene3D" id="3.50.30.60">
    <property type="entry name" value="LD-carboxypeptidase A C-terminal domain-like"/>
    <property type="match status" value="1"/>
</dbReference>
<organism evidence="9 10">
    <name type="scientific">Lachnobacterium bovis DSM 14045</name>
    <dbReference type="NCBI Taxonomy" id="1122142"/>
    <lineage>
        <taxon>Bacteria</taxon>
        <taxon>Bacillati</taxon>
        <taxon>Bacillota</taxon>
        <taxon>Clostridia</taxon>
        <taxon>Lachnospirales</taxon>
        <taxon>Lachnospiraceae</taxon>
        <taxon>Lachnobacterium</taxon>
    </lineage>
</organism>
<accession>A0A1H3J4C2</accession>
<dbReference type="Proteomes" id="UP000183918">
    <property type="component" value="Unassembled WGS sequence"/>
</dbReference>
<protein>
    <submittedName>
        <fullName evidence="9">Muramoyltetrapeptide carboxypeptidase LdcA (Peptidoglycan recycling)</fullName>
    </submittedName>
</protein>
<dbReference type="STRING" id="1122142.SAMN02910414_01321"/>
<dbReference type="PIRSF" id="PIRSF028757">
    <property type="entry name" value="LD-carboxypeptidase"/>
    <property type="match status" value="1"/>
</dbReference>
<dbReference type="GO" id="GO:0004180">
    <property type="term" value="F:carboxypeptidase activity"/>
    <property type="evidence" value="ECO:0007669"/>
    <property type="project" value="UniProtKB-KW"/>
</dbReference>
<keyword evidence="4" id="KW-0378">Hydrolase</keyword>
<dbReference type="PANTHER" id="PTHR30237">
    <property type="entry name" value="MURAMOYLTETRAPEPTIDE CARBOXYPEPTIDASE"/>
    <property type="match status" value="1"/>
</dbReference>
<keyword evidence="3" id="KW-0645">Protease</keyword>
<evidence type="ECO:0000256" key="5">
    <source>
        <dbReference type="ARBA" id="ARBA00022825"/>
    </source>
</evidence>
<feature type="domain" description="LD-carboxypeptidase N-terminal" evidence="7">
    <location>
        <begin position="13"/>
        <end position="135"/>
    </location>
</feature>
<dbReference type="InterPro" id="IPR003507">
    <property type="entry name" value="S66_fam"/>
</dbReference>
<dbReference type="GO" id="GO:0008236">
    <property type="term" value="F:serine-type peptidase activity"/>
    <property type="evidence" value="ECO:0007669"/>
    <property type="project" value="UniProtKB-KW"/>
</dbReference>
<evidence type="ECO:0000259" key="7">
    <source>
        <dbReference type="Pfam" id="PF02016"/>
    </source>
</evidence>
<comment type="similarity">
    <text evidence="1">Belongs to the peptidase S66 family.</text>
</comment>
<evidence type="ECO:0000313" key="9">
    <source>
        <dbReference type="EMBL" id="SDY34044.1"/>
    </source>
</evidence>
<dbReference type="SUPFAM" id="SSF52317">
    <property type="entry name" value="Class I glutamine amidotransferase-like"/>
    <property type="match status" value="1"/>
</dbReference>
<gene>
    <name evidence="9" type="ORF">SAMN02910414_01321</name>
</gene>
<evidence type="ECO:0000256" key="2">
    <source>
        <dbReference type="ARBA" id="ARBA00022645"/>
    </source>
</evidence>
<dbReference type="SUPFAM" id="SSF141986">
    <property type="entry name" value="LD-carboxypeptidase A C-terminal domain-like"/>
    <property type="match status" value="1"/>
</dbReference>
<feature type="active site" description="Charge relay system" evidence="6">
    <location>
        <position position="315"/>
    </location>
</feature>
<feature type="active site" description="Charge relay system" evidence="6">
    <location>
        <position position="247"/>
    </location>
</feature>
<dbReference type="GO" id="GO:0006508">
    <property type="term" value="P:proteolysis"/>
    <property type="evidence" value="ECO:0007669"/>
    <property type="project" value="UniProtKB-KW"/>
</dbReference>
<dbReference type="Gene3D" id="3.40.50.10740">
    <property type="entry name" value="Class I glutamine amidotransferase-like"/>
    <property type="match status" value="1"/>
</dbReference>
<dbReference type="AlphaFoldDB" id="A0A1H3J4C2"/>
<evidence type="ECO:0000256" key="3">
    <source>
        <dbReference type="ARBA" id="ARBA00022670"/>
    </source>
</evidence>
<dbReference type="EMBL" id="FNPG01000014">
    <property type="protein sequence ID" value="SDY34044.1"/>
    <property type="molecule type" value="Genomic_DNA"/>
</dbReference>
<evidence type="ECO:0000259" key="8">
    <source>
        <dbReference type="Pfam" id="PF17676"/>
    </source>
</evidence>
<evidence type="ECO:0000256" key="4">
    <source>
        <dbReference type="ARBA" id="ARBA00022801"/>
    </source>
</evidence>
<keyword evidence="2 9" id="KW-0121">Carboxypeptidase</keyword>
<feature type="active site" description="Nucleophile" evidence="6">
    <location>
        <position position="115"/>
    </location>
</feature>
<dbReference type="RefSeq" id="WP_074717286.1">
    <property type="nucleotide sequence ID" value="NZ_FNPG01000014.1"/>
</dbReference>
<dbReference type="Pfam" id="PF17676">
    <property type="entry name" value="Peptidase_S66C"/>
    <property type="match status" value="1"/>
</dbReference>
<proteinExistence type="inferred from homology"/>
<dbReference type="InterPro" id="IPR027461">
    <property type="entry name" value="Carboxypeptidase_A_C_sf"/>
</dbReference>
<dbReference type="PANTHER" id="PTHR30237:SF2">
    <property type="entry name" value="MUREIN TETRAPEPTIDE CARBOXYPEPTIDASE"/>
    <property type="match status" value="1"/>
</dbReference>